<evidence type="ECO:0000256" key="4">
    <source>
        <dbReference type="ARBA" id="ARBA00009567"/>
    </source>
</evidence>
<dbReference type="GO" id="GO:0002098">
    <property type="term" value="P:tRNA wobble uridine modification"/>
    <property type="evidence" value="ECO:0007669"/>
    <property type="project" value="InterPro"/>
</dbReference>
<dbReference type="PANTHER" id="PTHR15641:SF1">
    <property type="entry name" value="ELONGATOR COMPLEX PROTEIN 5"/>
    <property type="match status" value="1"/>
</dbReference>
<evidence type="ECO:0000256" key="8">
    <source>
        <dbReference type="ARBA" id="ARBA00023242"/>
    </source>
</evidence>
<comment type="pathway">
    <text evidence="3">tRNA modification; 5-methoxycarbonylmethyl-2-thiouridine-tRNA biosynthesis.</text>
</comment>
<protein>
    <recommendedName>
        <fullName evidence="5">Elongator complex protein 5</fullName>
    </recommendedName>
</protein>
<evidence type="ECO:0000256" key="6">
    <source>
        <dbReference type="ARBA" id="ARBA00022490"/>
    </source>
</evidence>
<dbReference type="UniPathway" id="UPA00988"/>
<dbReference type="GO" id="GO:0005829">
    <property type="term" value="C:cytosol"/>
    <property type="evidence" value="ECO:0007669"/>
    <property type="project" value="TreeGrafter"/>
</dbReference>
<evidence type="ECO:0000256" key="5">
    <source>
        <dbReference type="ARBA" id="ARBA00020264"/>
    </source>
</evidence>
<keyword evidence="7" id="KW-0819">tRNA processing</keyword>
<evidence type="ECO:0000256" key="1">
    <source>
        <dbReference type="ARBA" id="ARBA00004123"/>
    </source>
</evidence>
<comment type="similarity">
    <text evidence="4">Belongs to the ELP5 family.</text>
</comment>
<evidence type="ECO:0000256" key="9">
    <source>
        <dbReference type="SAM" id="MobiDB-lite"/>
    </source>
</evidence>
<dbReference type="EMBL" id="GFDF01009656">
    <property type="protein sequence ID" value="JAV04428.1"/>
    <property type="molecule type" value="Transcribed_RNA"/>
</dbReference>
<keyword evidence="6" id="KW-0963">Cytoplasm</keyword>
<evidence type="ECO:0000256" key="2">
    <source>
        <dbReference type="ARBA" id="ARBA00004496"/>
    </source>
</evidence>
<evidence type="ECO:0000256" key="7">
    <source>
        <dbReference type="ARBA" id="ARBA00022694"/>
    </source>
</evidence>
<feature type="region of interest" description="Disordered" evidence="9">
    <location>
        <begin position="223"/>
        <end position="247"/>
    </location>
</feature>
<dbReference type="GO" id="GO:0000049">
    <property type="term" value="F:tRNA binding"/>
    <property type="evidence" value="ECO:0007669"/>
    <property type="project" value="TreeGrafter"/>
</dbReference>
<evidence type="ECO:0000313" key="10">
    <source>
        <dbReference type="EMBL" id="JAV04428.1"/>
    </source>
</evidence>
<feature type="compositionally biased region" description="Acidic residues" evidence="9">
    <location>
        <begin position="231"/>
        <end position="247"/>
    </location>
</feature>
<sequence length="247" mass="28400">MLSSVIAQHHQKIILFVDRIGFEEKHWKLAGRALLEDLGAEKMHEDFLEITNHLTDVRESIKFNELTPCGSVVFSPVASICRQYKLEDFFKLIHKLPCSPNVRHIILYATEKYIPEAFVIPFLEHLAEEIVTLEGRDDLKVISRKPGGSVTKKNYKFSIEQHRISIVEVKKGDKVPDALPVNIENLGTFKIGLSDQDLVARNRLILPFEKHLLEKDMQEKKNPGQVIYYPEADDDIDEEDPDDDLEL</sequence>
<proteinExistence type="inferred from homology"/>
<dbReference type="InterPro" id="IPR019519">
    <property type="entry name" value="Elp5"/>
</dbReference>
<keyword evidence="8" id="KW-0539">Nucleus</keyword>
<comment type="subcellular location">
    <subcellularLocation>
        <location evidence="2">Cytoplasm</location>
    </subcellularLocation>
    <subcellularLocation>
        <location evidence="1">Nucleus</location>
    </subcellularLocation>
</comment>
<dbReference type="GO" id="GO:0033588">
    <property type="term" value="C:elongator holoenzyme complex"/>
    <property type="evidence" value="ECO:0007669"/>
    <property type="project" value="InterPro"/>
</dbReference>
<dbReference type="PANTHER" id="PTHR15641">
    <property type="entry name" value="ELONGATOR COMPLEX PROTEIN 5"/>
    <property type="match status" value="1"/>
</dbReference>
<name>A0A1L8DDB0_9DIPT</name>
<reference evidence="10" key="1">
    <citation type="submission" date="2016-12" db="EMBL/GenBank/DDBJ databases">
        <title>An insight into the sialome and mialome of the sand fly, Nyssomyia neivai.</title>
        <authorList>
            <person name="Sebastian V."/>
            <person name="Goulart T.M."/>
            <person name="Oliveira W."/>
            <person name="Calvo E."/>
            <person name="Oliveira L.F."/>
            <person name="Pinto M.C."/>
            <person name="Rosselino A.M."/>
            <person name="Ribeiro J.M."/>
        </authorList>
    </citation>
    <scope>NUCLEOTIDE SEQUENCE</scope>
</reference>
<evidence type="ECO:0000256" key="3">
    <source>
        <dbReference type="ARBA" id="ARBA00005043"/>
    </source>
</evidence>
<organism evidence="10">
    <name type="scientific">Nyssomyia neivai</name>
    <dbReference type="NCBI Taxonomy" id="330878"/>
    <lineage>
        <taxon>Eukaryota</taxon>
        <taxon>Metazoa</taxon>
        <taxon>Ecdysozoa</taxon>
        <taxon>Arthropoda</taxon>
        <taxon>Hexapoda</taxon>
        <taxon>Insecta</taxon>
        <taxon>Pterygota</taxon>
        <taxon>Neoptera</taxon>
        <taxon>Endopterygota</taxon>
        <taxon>Diptera</taxon>
        <taxon>Nematocera</taxon>
        <taxon>Psychodoidea</taxon>
        <taxon>Psychodidae</taxon>
        <taxon>Nyssomyia</taxon>
    </lineage>
</organism>
<dbReference type="AlphaFoldDB" id="A0A1L8DDB0"/>
<accession>A0A1L8DDB0</accession>
<dbReference type="GO" id="GO:0005634">
    <property type="term" value="C:nucleus"/>
    <property type="evidence" value="ECO:0007669"/>
    <property type="project" value="UniProtKB-SubCell"/>
</dbReference>